<feature type="signal peptide" evidence="1">
    <location>
        <begin position="1"/>
        <end position="31"/>
    </location>
</feature>
<feature type="chain" id="PRO_5017051962" description="Mu-like prophage FluMu I protein" evidence="1">
    <location>
        <begin position="32"/>
        <end position="387"/>
    </location>
</feature>
<keyword evidence="3" id="KW-1185">Reference proteome</keyword>
<organism evidence="2 3">
    <name type="scientific">Comamonas testosteroni</name>
    <name type="common">Pseudomonas testosteroni</name>
    <dbReference type="NCBI Taxonomy" id="285"/>
    <lineage>
        <taxon>Bacteria</taxon>
        <taxon>Pseudomonadati</taxon>
        <taxon>Pseudomonadota</taxon>
        <taxon>Betaproteobacteria</taxon>
        <taxon>Burkholderiales</taxon>
        <taxon>Comamonadaceae</taxon>
        <taxon>Comamonas</taxon>
    </lineage>
</organism>
<gene>
    <name evidence="2" type="ORF">DZC30_00810</name>
</gene>
<name>A0A373FUA4_COMTE</name>
<evidence type="ECO:0000313" key="2">
    <source>
        <dbReference type="EMBL" id="RGE46979.1"/>
    </source>
</evidence>
<dbReference type="PROSITE" id="PS51257">
    <property type="entry name" value="PROKAR_LIPOPROTEIN"/>
    <property type="match status" value="1"/>
</dbReference>
<dbReference type="AlphaFoldDB" id="A0A373FUA4"/>
<sequence>MPSKAHSQTASRTATAAIALAVAACTFQVPAAGDDGLTLIQFFPAGEFRPSDGRELDVPSWRIDAASAEAVIARNVARNQPVVLDYEHQTLNKEKNGQPAPAAGWLKELRWIDGQGLFGIVALTANARAAVDAKEYLYFSPVFEYSRLDGTVLDVRMGALTNDPGIHGMQPLSLMAAATAAFLPANLPQEQSVNPLLKAVLALLGLPETTSEEAAIAAATAQGPLKPLQERAVAACTALNLPADATPEAVTAACTSLRSASTTTPDPAKFVPISVVEGMQTQLAALTAQSLDRQVNDLVEPALADGRLMPGAQEAWARDLGKTNIAQLTAFLGTAKPIAALTATQTGGKAPALARGDAQLSEDELAVCTAMGMSADEYKGGAGKAAA</sequence>
<dbReference type="Proteomes" id="UP000261948">
    <property type="component" value="Unassembled WGS sequence"/>
</dbReference>
<dbReference type="PIRSF" id="PIRSF016624">
    <property type="entry name" value="Mu_prophg_I"/>
    <property type="match status" value="1"/>
</dbReference>
<accession>A0A373FUA4</accession>
<reference evidence="2 3" key="1">
    <citation type="submission" date="2018-08" db="EMBL/GenBank/DDBJ databases">
        <title>Comamonas testosteroni strain SWCO2.</title>
        <authorList>
            <person name="Jiang N."/>
            <person name="Zhang X.Z."/>
        </authorList>
    </citation>
    <scope>NUCLEOTIDE SEQUENCE [LARGE SCALE GENOMIC DNA]</scope>
    <source>
        <strain evidence="2 3">SWCO2</strain>
    </source>
</reference>
<evidence type="ECO:0008006" key="4">
    <source>
        <dbReference type="Google" id="ProtNLM"/>
    </source>
</evidence>
<evidence type="ECO:0000313" key="3">
    <source>
        <dbReference type="Proteomes" id="UP000261948"/>
    </source>
</evidence>
<keyword evidence="1" id="KW-0732">Signal</keyword>
<dbReference type="EMBL" id="QURR01000001">
    <property type="protein sequence ID" value="RGE46979.1"/>
    <property type="molecule type" value="Genomic_DNA"/>
</dbReference>
<evidence type="ECO:0000256" key="1">
    <source>
        <dbReference type="SAM" id="SignalP"/>
    </source>
</evidence>
<dbReference type="InterPro" id="IPR012106">
    <property type="entry name" value="Phage_Mu_Gp1"/>
</dbReference>
<proteinExistence type="predicted"/>
<dbReference type="OrthoDB" id="2043985at2"/>
<protein>
    <recommendedName>
        <fullName evidence="4">Mu-like prophage FluMu I protein</fullName>
    </recommendedName>
</protein>
<comment type="caution">
    <text evidence="2">The sequence shown here is derived from an EMBL/GenBank/DDBJ whole genome shotgun (WGS) entry which is preliminary data.</text>
</comment>
<dbReference type="Pfam" id="PF10123">
    <property type="entry name" value="Mu-like_Pro"/>
    <property type="match status" value="1"/>
</dbReference>